<dbReference type="Proteomes" id="UP001642409">
    <property type="component" value="Unassembled WGS sequence"/>
</dbReference>
<evidence type="ECO:0000256" key="3">
    <source>
        <dbReference type="RuleBase" id="RU000641"/>
    </source>
</evidence>
<comment type="similarity">
    <text evidence="1 4">Belongs to the PCNA family.</text>
</comment>
<dbReference type="GO" id="GO:0043626">
    <property type="term" value="C:PCNA complex"/>
    <property type="evidence" value="ECO:0007669"/>
    <property type="project" value="TreeGrafter"/>
</dbReference>
<evidence type="ECO:0000256" key="4">
    <source>
        <dbReference type="RuleBase" id="RU003671"/>
    </source>
</evidence>
<dbReference type="Gene3D" id="3.70.10.10">
    <property type="match status" value="1"/>
</dbReference>
<dbReference type="GO" id="GO:0006298">
    <property type="term" value="P:mismatch repair"/>
    <property type="evidence" value="ECO:0007669"/>
    <property type="project" value="TreeGrafter"/>
</dbReference>
<comment type="function">
    <text evidence="3">This protein is an auxiliary protein of DNA polymerase delta and is involved in the control of eukaryotic DNA replication by increasing the polymerase's processivity during elongation of the leading strand.</text>
</comment>
<protein>
    <recommendedName>
        <fullName evidence="3">DNA sliding clamp PCNA</fullName>
    </recommendedName>
</protein>
<evidence type="ECO:0000313" key="13">
    <source>
        <dbReference type="Proteomes" id="UP001642409"/>
    </source>
</evidence>
<evidence type="ECO:0000313" key="10">
    <source>
        <dbReference type="EMBL" id="CAL6038106.1"/>
    </source>
</evidence>
<feature type="domain" description="Proliferating cell nuclear antigen PCNA C-terminal" evidence="6">
    <location>
        <begin position="140"/>
        <end position="260"/>
    </location>
</feature>
<dbReference type="InterPro" id="IPR022649">
    <property type="entry name" value="Pr_cel_nuc_antig_C"/>
</dbReference>
<evidence type="ECO:0000256" key="1">
    <source>
        <dbReference type="ARBA" id="ARBA00010462"/>
    </source>
</evidence>
<sequence>MTDTINFQLCFPEAATFKKILDVISGLMKDCVFYVTPNGLFLDAIDETRICLISLALPDSYFSQFRCNQASQISIRIASLQKLIKFCEANDTITLTQRQKKPDEVEILVESRQYRQTMNFVLHLTKSESEQTQADKIAAESIIQLSSSRFSSLVKDLSAIGTVVRISTNLSDATANFEVVGEDANATITTGSGKDEDEDAVEQKITVKKEVDMKFTLRYLILFSKAASLASQVRIELANGNPAKIQYDFGTGGRISFLLACSVEGEEEEGNDQAAAAGDDDDI</sequence>
<dbReference type="GO" id="GO:0030337">
    <property type="term" value="F:DNA polymerase processivity factor activity"/>
    <property type="evidence" value="ECO:0007669"/>
    <property type="project" value="InterPro"/>
</dbReference>
<evidence type="ECO:0000313" key="8">
    <source>
        <dbReference type="EMBL" id="CAI9950182.1"/>
    </source>
</evidence>
<comment type="subcellular location">
    <subcellularLocation>
        <location evidence="3">Nucleus</location>
    </subcellularLocation>
</comment>
<dbReference type="EMBL" id="CATOUU010000807">
    <property type="protein sequence ID" value="CAI9950182.1"/>
    <property type="molecule type" value="Genomic_DNA"/>
</dbReference>
<dbReference type="AlphaFoldDB" id="A0AA86Q6A4"/>
<dbReference type="Pfam" id="PF02747">
    <property type="entry name" value="PCNA_C"/>
    <property type="match status" value="1"/>
</dbReference>
<dbReference type="EMBL" id="CAXDID020000138">
    <property type="protein sequence ID" value="CAL6038106.1"/>
    <property type="molecule type" value="Genomic_DNA"/>
</dbReference>
<dbReference type="EMBL" id="CATOUU010000824">
    <property type="protein sequence ID" value="CAI9951528.1"/>
    <property type="molecule type" value="Genomic_DNA"/>
</dbReference>
<dbReference type="PRINTS" id="PR00339">
    <property type="entry name" value="PCNACYCLIN"/>
</dbReference>
<dbReference type="HAMAP" id="MF_00317">
    <property type="entry name" value="DNApol_clamp_arch"/>
    <property type="match status" value="1"/>
</dbReference>
<dbReference type="InterPro" id="IPR000730">
    <property type="entry name" value="Pr_cel_nuc_antig"/>
</dbReference>
<dbReference type="GO" id="GO:0006275">
    <property type="term" value="P:regulation of DNA replication"/>
    <property type="evidence" value="ECO:0007669"/>
    <property type="project" value="InterPro"/>
</dbReference>
<dbReference type="Pfam" id="PF00705">
    <property type="entry name" value="PCNA_N"/>
    <property type="match status" value="1"/>
</dbReference>
<dbReference type="GO" id="GO:0003677">
    <property type="term" value="F:DNA binding"/>
    <property type="evidence" value="ECO:0007669"/>
    <property type="project" value="UniProtKB-KW"/>
</dbReference>
<evidence type="ECO:0000256" key="2">
    <source>
        <dbReference type="ARBA" id="ARBA00023125"/>
    </source>
</evidence>
<accession>A0AA86Q6A4</accession>
<evidence type="ECO:0000259" key="5">
    <source>
        <dbReference type="Pfam" id="PF00705"/>
    </source>
</evidence>
<dbReference type="CDD" id="cd00577">
    <property type="entry name" value="PCNA"/>
    <property type="match status" value="1"/>
</dbReference>
<dbReference type="PANTHER" id="PTHR11352">
    <property type="entry name" value="PROLIFERATING CELL NUCLEAR ANTIGEN"/>
    <property type="match status" value="1"/>
</dbReference>
<feature type="domain" description="Proliferating cell nuclear antigen PCNA N-terminal" evidence="5">
    <location>
        <begin position="9"/>
        <end position="129"/>
    </location>
</feature>
<comment type="caution">
    <text evidence="8">The sequence shown here is derived from an EMBL/GenBank/DDBJ whole genome shotgun (WGS) entry which is preliminary data.</text>
</comment>
<dbReference type="EMBL" id="CAXDID020000391">
    <property type="protein sequence ID" value="CAL6086264.1"/>
    <property type="molecule type" value="Genomic_DNA"/>
</dbReference>
<dbReference type="EMBL" id="CATOUU010000227">
    <property type="protein sequence ID" value="CAI9921665.1"/>
    <property type="molecule type" value="Genomic_DNA"/>
</dbReference>
<organism evidence="8">
    <name type="scientific">Hexamita inflata</name>
    <dbReference type="NCBI Taxonomy" id="28002"/>
    <lineage>
        <taxon>Eukaryota</taxon>
        <taxon>Metamonada</taxon>
        <taxon>Diplomonadida</taxon>
        <taxon>Hexamitidae</taxon>
        <taxon>Hexamitinae</taxon>
        <taxon>Hexamita</taxon>
    </lineage>
</organism>
<name>A0AA86Q6A4_9EUKA</name>
<keyword evidence="2 4" id="KW-0238">DNA-binding</keyword>
<keyword evidence="13" id="KW-1185">Reference proteome</keyword>
<dbReference type="InterPro" id="IPR046938">
    <property type="entry name" value="DNA_clamp_sf"/>
</dbReference>
<dbReference type="SUPFAM" id="SSF55979">
    <property type="entry name" value="DNA clamp"/>
    <property type="match status" value="2"/>
</dbReference>
<keyword evidence="3" id="KW-0539">Nucleus</keyword>
<evidence type="ECO:0000313" key="7">
    <source>
        <dbReference type="EMBL" id="CAI9921665.1"/>
    </source>
</evidence>
<evidence type="ECO:0000313" key="11">
    <source>
        <dbReference type="EMBL" id="CAL6044387.1"/>
    </source>
</evidence>
<evidence type="ECO:0000313" key="12">
    <source>
        <dbReference type="EMBL" id="CAL6086264.1"/>
    </source>
</evidence>
<dbReference type="NCBIfam" id="TIGR00590">
    <property type="entry name" value="pcna"/>
    <property type="match status" value="1"/>
</dbReference>
<evidence type="ECO:0000313" key="9">
    <source>
        <dbReference type="EMBL" id="CAI9951528.1"/>
    </source>
</evidence>
<dbReference type="InterPro" id="IPR022648">
    <property type="entry name" value="Pr_cel_nuc_antig_N"/>
</dbReference>
<dbReference type="GO" id="GO:0006272">
    <property type="term" value="P:leading strand elongation"/>
    <property type="evidence" value="ECO:0007669"/>
    <property type="project" value="TreeGrafter"/>
</dbReference>
<dbReference type="PANTHER" id="PTHR11352:SF0">
    <property type="entry name" value="PROLIFERATING CELL NUCLEAR ANTIGEN"/>
    <property type="match status" value="1"/>
</dbReference>
<reference evidence="10 13" key="2">
    <citation type="submission" date="2024-07" db="EMBL/GenBank/DDBJ databases">
        <authorList>
            <person name="Akdeniz Z."/>
        </authorList>
    </citation>
    <scope>NUCLEOTIDE SEQUENCE [LARGE SCALE GENOMIC DNA]</scope>
</reference>
<dbReference type="EMBL" id="CAXDID020000160">
    <property type="protein sequence ID" value="CAL6044387.1"/>
    <property type="molecule type" value="Genomic_DNA"/>
</dbReference>
<reference evidence="8" key="1">
    <citation type="submission" date="2023-06" db="EMBL/GenBank/DDBJ databases">
        <authorList>
            <person name="Kurt Z."/>
        </authorList>
    </citation>
    <scope>NUCLEOTIDE SEQUENCE</scope>
</reference>
<gene>
    <name evidence="10" type="ORF">HINF_LOCUS37211</name>
    <name evidence="8" type="ORF">HINF_LOCUS37827</name>
    <name evidence="9" type="ORF">HINF_LOCUS39173</name>
    <name evidence="11" type="ORF">HINF_LOCUS40533</name>
    <name evidence="12" type="ORF">HINF_LOCUS63081</name>
    <name evidence="7" type="ORF">HINF_LOCUS9310</name>
</gene>
<dbReference type="GO" id="GO:0019985">
    <property type="term" value="P:translesion synthesis"/>
    <property type="evidence" value="ECO:0007669"/>
    <property type="project" value="TreeGrafter"/>
</dbReference>
<evidence type="ECO:0000259" key="6">
    <source>
        <dbReference type="Pfam" id="PF02747"/>
    </source>
</evidence>
<proteinExistence type="inferred from homology"/>
<keyword evidence="4" id="KW-0235">DNA replication</keyword>